<accession>A0A024WMY3</accession>
<sequence>MFVRISFLLIDEEEIYELISYDMLICMTKINSLKYNFFEYFKGKLFDFLDCITHDEIIQNKYNDKIVIYSKNGLLDDNNINRDKINYLCNNNKNVLSFVNKTYVKNFECLFYLCLYNEKNRIHNISINLIRNIENNIFTIYKYIHICNINTKELLNSLSLYYLVIIFIYIKNNLYNKEKIHLLKSFIQFLIIKEIKERIFLFKNELYFLAFIKILNLSICNNLFDFKILLCEKYFDDFIRILEESKLSMQEQEEKKNRRIMKVKIGSFENFLERLNNIKEEDIIINDENTEEMFSSFLITFYKENEGRYTIQEQEYINNLLNILINKIRDNKNGQWTQIHPILKKLQIYISKNKLIFHVLFKIWKDIEYDNKLKNIKVQPEEINVMYRNNNQVKEHVLLHREEENLLLKFVNLYKEDIKKFERIFENVATFYNKKDNMELQNYYDYLRENKGIE</sequence>
<gene>
    <name evidence="1" type="ORF">PFMALIP_03505</name>
</gene>
<dbReference type="Proteomes" id="UP000030699">
    <property type="component" value="Unassembled WGS sequence"/>
</dbReference>
<organism evidence="1 2">
    <name type="scientific">Plasmodium falciparum MaliPS096_E11</name>
    <dbReference type="NCBI Taxonomy" id="1036727"/>
    <lineage>
        <taxon>Eukaryota</taxon>
        <taxon>Sar</taxon>
        <taxon>Alveolata</taxon>
        <taxon>Apicomplexa</taxon>
        <taxon>Aconoidasida</taxon>
        <taxon>Haemosporida</taxon>
        <taxon>Plasmodiidae</taxon>
        <taxon>Plasmodium</taxon>
        <taxon>Plasmodium (Laverania)</taxon>
    </lineage>
</organism>
<evidence type="ECO:0000313" key="2">
    <source>
        <dbReference type="Proteomes" id="UP000030699"/>
    </source>
</evidence>
<proteinExistence type="predicted"/>
<dbReference type="AlphaFoldDB" id="A0A024WMY3"/>
<reference evidence="1 2" key="2">
    <citation type="submission" date="2013-02" db="EMBL/GenBank/DDBJ databases">
        <title>The Genome Sequence of Plasmodium falciparum MaliPS096_E11.</title>
        <authorList>
            <consortium name="The Broad Institute Genome Sequencing Platform"/>
            <consortium name="The Broad Institute Genome Sequencing Center for Infectious Disease"/>
            <person name="Neafsey D."/>
            <person name="Cheeseman I."/>
            <person name="Volkman S."/>
            <person name="Adams J."/>
            <person name="Walker B."/>
            <person name="Young S.K."/>
            <person name="Zeng Q."/>
            <person name="Gargeya S."/>
            <person name="Fitzgerald M."/>
            <person name="Haas B."/>
            <person name="Abouelleil A."/>
            <person name="Alvarado L."/>
            <person name="Arachchi H.M."/>
            <person name="Berlin A.M."/>
            <person name="Chapman S.B."/>
            <person name="Dewar J."/>
            <person name="Goldberg J."/>
            <person name="Griggs A."/>
            <person name="Gujja S."/>
            <person name="Hansen M."/>
            <person name="Howarth C."/>
            <person name="Imamovic A."/>
            <person name="Larimer J."/>
            <person name="McCowan C."/>
            <person name="Murphy C."/>
            <person name="Neiman D."/>
            <person name="Pearson M."/>
            <person name="Priest M."/>
            <person name="Roberts A."/>
            <person name="Saif S."/>
            <person name="Shea T."/>
            <person name="Sisk P."/>
            <person name="Sykes S."/>
            <person name="Wortman J."/>
            <person name="Nusbaum C."/>
            <person name="Birren B."/>
        </authorList>
    </citation>
    <scope>NUCLEOTIDE SEQUENCE [LARGE SCALE GENOMIC DNA]</scope>
    <source>
        <strain evidence="1 2">MaliPS096_E11</strain>
    </source>
</reference>
<name>A0A024WMY3_PLAFA</name>
<dbReference type="EMBL" id="KI925571">
    <property type="protein sequence ID" value="ETW48532.1"/>
    <property type="molecule type" value="Genomic_DNA"/>
</dbReference>
<dbReference type="OrthoDB" id="377382at2759"/>
<evidence type="ECO:0000313" key="1">
    <source>
        <dbReference type="EMBL" id="ETW48532.1"/>
    </source>
</evidence>
<reference evidence="1 2" key="1">
    <citation type="submission" date="2013-02" db="EMBL/GenBank/DDBJ databases">
        <title>The Genome Annotation of Plasmodium falciparum MaliPS096_E11.</title>
        <authorList>
            <consortium name="The Broad Institute Genome Sequencing Platform"/>
            <consortium name="The Broad Institute Genome Sequencing Center for Infectious Disease"/>
            <person name="Neafsey D."/>
            <person name="Hoffman S."/>
            <person name="Volkman S."/>
            <person name="Rosenthal P."/>
            <person name="Walker B."/>
            <person name="Young S.K."/>
            <person name="Zeng Q."/>
            <person name="Gargeya S."/>
            <person name="Fitzgerald M."/>
            <person name="Haas B."/>
            <person name="Abouelleil A."/>
            <person name="Allen A.W."/>
            <person name="Alvarado L."/>
            <person name="Arachchi H.M."/>
            <person name="Berlin A.M."/>
            <person name="Chapman S.B."/>
            <person name="Gainer-Dewar J."/>
            <person name="Goldberg J."/>
            <person name="Griggs A."/>
            <person name="Gujja S."/>
            <person name="Hansen M."/>
            <person name="Howarth C."/>
            <person name="Imamovic A."/>
            <person name="Ireland A."/>
            <person name="Larimer J."/>
            <person name="McCowan C."/>
            <person name="Murphy C."/>
            <person name="Pearson M."/>
            <person name="Poon T.W."/>
            <person name="Priest M."/>
            <person name="Roberts A."/>
            <person name="Saif S."/>
            <person name="Shea T."/>
            <person name="Sisk P."/>
            <person name="Sykes S."/>
            <person name="Wortman J."/>
            <person name="Nusbaum C."/>
            <person name="Birren B."/>
        </authorList>
    </citation>
    <scope>NUCLEOTIDE SEQUENCE [LARGE SCALE GENOMIC DNA]</scope>
    <source>
        <strain evidence="1 2">MaliPS096_E11</strain>
    </source>
</reference>
<protein>
    <submittedName>
        <fullName evidence="1">Uncharacterized protein</fullName>
    </submittedName>
</protein>